<protein>
    <recommendedName>
        <fullName evidence="3">Retrovirus-related Pol polyprotein from transposon TNT 1-94</fullName>
    </recommendedName>
</protein>
<organism evidence="1 2">
    <name type="scientific">Capsicum baccatum</name>
    <name type="common">Peruvian pepper</name>
    <dbReference type="NCBI Taxonomy" id="33114"/>
    <lineage>
        <taxon>Eukaryota</taxon>
        <taxon>Viridiplantae</taxon>
        <taxon>Streptophyta</taxon>
        <taxon>Embryophyta</taxon>
        <taxon>Tracheophyta</taxon>
        <taxon>Spermatophyta</taxon>
        <taxon>Magnoliopsida</taxon>
        <taxon>eudicotyledons</taxon>
        <taxon>Gunneridae</taxon>
        <taxon>Pentapetalae</taxon>
        <taxon>asterids</taxon>
        <taxon>lamiids</taxon>
        <taxon>Solanales</taxon>
        <taxon>Solanaceae</taxon>
        <taxon>Solanoideae</taxon>
        <taxon>Capsiceae</taxon>
        <taxon>Capsicum</taxon>
    </lineage>
</organism>
<evidence type="ECO:0000313" key="1">
    <source>
        <dbReference type="EMBL" id="PHT46032.1"/>
    </source>
</evidence>
<keyword evidence="2" id="KW-1185">Reference proteome</keyword>
<dbReference type="Proteomes" id="UP000224567">
    <property type="component" value="Unassembled WGS sequence"/>
</dbReference>
<reference evidence="1 2" key="1">
    <citation type="journal article" date="2017" name="Genome Biol.">
        <title>New reference genome sequences of hot pepper reveal the massive evolution of plant disease-resistance genes by retroduplication.</title>
        <authorList>
            <person name="Kim S."/>
            <person name="Park J."/>
            <person name="Yeom S.I."/>
            <person name="Kim Y.M."/>
            <person name="Seo E."/>
            <person name="Kim K.T."/>
            <person name="Kim M.S."/>
            <person name="Lee J.M."/>
            <person name="Cheong K."/>
            <person name="Shin H.S."/>
            <person name="Kim S.B."/>
            <person name="Han K."/>
            <person name="Lee J."/>
            <person name="Park M."/>
            <person name="Lee H.A."/>
            <person name="Lee H.Y."/>
            <person name="Lee Y."/>
            <person name="Oh S."/>
            <person name="Lee J.H."/>
            <person name="Choi E."/>
            <person name="Choi E."/>
            <person name="Lee S.E."/>
            <person name="Jeon J."/>
            <person name="Kim H."/>
            <person name="Choi G."/>
            <person name="Song H."/>
            <person name="Lee J."/>
            <person name="Lee S.C."/>
            <person name="Kwon J.K."/>
            <person name="Lee H.Y."/>
            <person name="Koo N."/>
            <person name="Hong Y."/>
            <person name="Kim R.W."/>
            <person name="Kang W.H."/>
            <person name="Huh J.H."/>
            <person name="Kang B.C."/>
            <person name="Yang T.J."/>
            <person name="Lee Y.H."/>
            <person name="Bennetzen J.L."/>
            <person name="Choi D."/>
        </authorList>
    </citation>
    <scope>NUCLEOTIDE SEQUENCE [LARGE SCALE GENOMIC DNA]</scope>
    <source>
        <strain evidence="2">cv. PBC81</strain>
    </source>
</reference>
<dbReference type="EMBL" id="MLFT02000006">
    <property type="protein sequence ID" value="PHT46032.1"/>
    <property type="molecule type" value="Genomic_DNA"/>
</dbReference>
<accession>A0A2G2WLC6</accession>
<reference evidence="2" key="2">
    <citation type="journal article" date="2017" name="J. Anim. Genet.">
        <title>Multiple reference genome sequences of hot pepper reveal the massive evolution of plant disease resistance genes by retroduplication.</title>
        <authorList>
            <person name="Kim S."/>
            <person name="Park J."/>
            <person name="Yeom S.-I."/>
            <person name="Kim Y.-M."/>
            <person name="Seo E."/>
            <person name="Kim K.-T."/>
            <person name="Kim M.-S."/>
            <person name="Lee J.M."/>
            <person name="Cheong K."/>
            <person name="Shin H.-S."/>
            <person name="Kim S.-B."/>
            <person name="Han K."/>
            <person name="Lee J."/>
            <person name="Park M."/>
            <person name="Lee H.-A."/>
            <person name="Lee H.-Y."/>
            <person name="Lee Y."/>
            <person name="Oh S."/>
            <person name="Lee J.H."/>
            <person name="Choi E."/>
            <person name="Choi E."/>
            <person name="Lee S.E."/>
            <person name="Jeon J."/>
            <person name="Kim H."/>
            <person name="Choi G."/>
            <person name="Song H."/>
            <person name="Lee J."/>
            <person name="Lee S.-C."/>
            <person name="Kwon J.-K."/>
            <person name="Lee H.-Y."/>
            <person name="Koo N."/>
            <person name="Hong Y."/>
            <person name="Kim R.W."/>
            <person name="Kang W.-H."/>
            <person name="Huh J.H."/>
            <person name="Kang B.-C."/>
            <person name="Yang T.-J."/>
            <person name="Lee Y.-H."/>
            <person name="Bennetzen J.L."/>
            <person name="Choi D."/>
        </authorList>
    </citation>
    <scope>NUCLEOTIDE SEQUENCE [LARGE SCALE GENOMIC DNA]</scope>
    <source>
        <strain evidence="2">cv. PBC81</strain>
    </source>
</reference>
<gene>
    <name evidence="1" type="ORF">CQW23_15190</name>
</gene>
<proteinExistence type="predicted"/>
<comment type="caution">
    <text evidence="1">The sequence shown here is derived from an EMBL/GenBank/DDBJ whole genome shotgun (WGS) entry which is preliminary data.</text>
</comment>
<dbReference type="AlphaFoldDB" id="A0A2G2WLC6"/>
<evidence type="ECO:0000313" key="2">
    <source>
        <dbReference type="Proteomes" id="UP000224567"/>
    </source>
</evidence>
<evidence type="ECO:0008006" key="3">
    <source>
        <dbReference type="Google" id="ProtNLM"/>
    </source>
</evidence>
<dbReference type="STRING" id="33114.A0A2G2WLC6"/>
<sequence length="145" mass="15990">MQNAKLVSTPLAAHFKLSATLSPKTDDERDYRSLVPYSSVVGSLMYAMVCSRPYLSYGVSTVSRYMKNPDKEIGKQFSGFSDTCMNLLMFVCSLGEIEINTHDNPGDMMTKILPSAKFEHCLDLVSVSCLDVPLGAFVEDIESLS</sequence>
<dbReference type="OrthoDB" id="1645289at2759"/>
<name>A0A2G2WLC6_CAPBA</name>